<evidence type="ECO:0000313" key="1">
    <source>
        <dbReference type="EMBL" id="OEU89729.1"/>
    </source>
</evidence>
<proteinExistence type="predicted"/>
<dbReference type="AlphaFoldDB" id="A0A1E7JN74"/>
<dbReference type="RefSeq" id="WP_070013215.1">
    <property type="nucleotide sequence ID" value="NZ_LJGS01000044.1"/>
</dbReference>
<accession>A0A1E7JN74</accession>
<dbReference type="SUPFAM" id="SSF142906">
    <property type="entry name" value="YjbR-like"/>
    <property type="match status" value="1"/>
</dbReference>
<dbReference type="Pfam" id="PF04237">
    <property type="entry name" value="YjbR"/>
    <property type="match status" value="1"/>
</dbReference>
<comment type="caution">
    <text evidence="1">The sequence shown here is derived from an EMBL/GenBank/DDBJ whole genome shotgun (WGS) entry which is preliminary data.</text>
</comment>
<dbReference type="InterPro" id="IPR058532">
    <property type="entry name" value="YjbR/MT2646/Rv2570-like"/>
</dbReference>
<dbReference type="Proteomes" id="UP000176087">
    <property type="component" value="Unassembled WGS sequence"/>
</dbReference>
<organism evidence="1 2">
    <name type="scientific">Streptomyces abyssalis</name>
    <dbReference type="NCBI Taxonomy" id="933944"/>
    <lineage>
        <taxon>Bacteria</taxon>
        <taxon>Bacillati</taxon>
        <taxon>Actinomycetota</taxon>
        <taxon>Actinomycetes</taxon>
        <taxon>Kitasatosporales</taxon>
        <taxon>Streptomycetaceae</taxon>
        <taxon>Streptomyces</taxon>
    </lineage>
</organism>
<protein>
    <recommendedName>
        <fullName evidence="3">MmcQ/YjbR family DNA-binding protein</fullName>
    </recommendedName>
</protein>
<dbReference type="OrthoDB" id="7950977at2"/>
<reference evidence="1 2" key="1">
    <citation type="journal article" date="2016" name="Front. Microbiol.">
        <title>Comparative Genomics Analysis of Streptomyces Species Reveals Their Adaptation to the Marine Environment and Their Diversity at the Genomic Level.</title>
        <authorList>
            <person name="Tian X."/>
            <person name="Zhang Z."/>
            <person name="Yang T."/>
            <person name="Chen M."/>
            <person name="Li J."/>
            <person name="Chen F."/>
            <person name="Yang J."/>
            <person name="Li W."/>
            <person name="Zhang B."/>
            <person name="Zhang Z."/>
            <person name="Wu J."/>
            <person name="Zhang C."/>
            <person name="Long L."/>
            <person name="Xiao J."/>
        </authorList>
    </citation>
    <scope>NUCLEOTIDE SEQUENCE [LARGE SCALE GENOMIC DNA]</scope>
    <source>
        <strain evidence="1 2">SCSIO 10390</strain>
    </source>
</reference>
<sequence length="114" mass="12622">MITIDDIRDIASGLPGAYEQASYGGQPSWRTKPRGFAWVRDEPEALVVWVGSVEEKLALVGSEPAKFFTTSHYDGYPVLLVRLEGVDRAEAAELIEESFRLRAPKRLVSELDAG</sequence>
<evidence type="ECO:0008006" key="3">
    <source>
        <dbReference type="Google" id="ProtNLM"/>
    </source>
</evidence>
<evidence type="ECO:0000313" key="2">
    <source>
        <dbReference type="Proteomes" id="UP000176087"/>
    </source>
</evidence>
<dbReference type="EMBL" id="LJGT01000038">
    <property type="protein sequence ID" value="OEU89729.1"/>
    <property type="molecule type" value="Genomic_DNA"/>
</dbReference>
<dbReference type="InterPro" id="IPR038056">
    <property type="entry name" value="YjbR-like_sf"/>
</dbReference>
<name>A0A1E7JN74_9ACTN</name>
<keyword evidence="2" id="KW-1185">Reference proteome</keyword>
<gene>
    <name evidence="1" type="ORF">AN215_08405</name>
</gene>
<dbReference type="Gene3D" id="3.90.1150.30">
    <property type="match status" value="1"/>
</dbReference>
<dbReference type="STRING" id="933944.AN215_08405"/>